<evidence type="ECO:0000256" key="1">
    <source>
        <dbReference type="ARBA" id="ARBA00023002"/>
    </source>
</evidence>
<sequence length="334" mass="35995">MTDREIHLPVAAQSSIDGIAEITQQAESEGYVRAWMPETWGRDGVTTLTTLAERTDEIELGTSIANVFSRSPALLGQTAATLQEASDGRFRLGIGPSGPAVIEGWHGESFERPLRRTREYVEIIERVVAGEGLEYDGDIYSLSGFRLRFDPPETPPPIDVAGMGPKSVELAGRFADGWHATTFTPDGLRERLDDLRHGAELGDRSPDDVRVSLSLPCCVLDDGDRARNLAAQHLAFYVGAMGTYYRKSLARQGYEAEANEIAATWASGDQEAAIALIEDELLDDLAVAGTPEQAREQLETFTGIEGLDAVALAFPRGASASDISATVAAMAPDN</sequence>
<feature type="domain" description="Luciferase-like" evidence="2">
    <location>
        <begin position="12"/>
        <end position="301"/>
    </location>
</feature>
<evidence type="ECO:0000313" key="3">
    <source>
        <dbReference type="EMBL" id="MCL9813753.1"/>
    </source>
</evidence>
<dbReference type="NCBIfam" id="TIGR04024">
    <property type="entry name" value="F420_NP1902A"/>
    <property type="match status" value="1"/>
</dbReference>
<dbReference type="Proteomes" id="UP001202674">
    <property type="component" value="Unassembled WGS sequence"/>
</dbReference>
<accession>A0AAE3FRW1</accession>
<evidence type="ECO:0000259" key="2">
    <source>
        <dbReference type="Pfam" id="PF00296"/>
    </source>
</evidence>
<dbReference type="Gene3D" id="3.20.20.30">
    <property type="entry name" value="Luciferase-like domain"/>
    <property type="match status" value="1"/>
</dbReference>
<dbReference type="SUPFAM" id="SSF51679">
    <property type="entry name" value="Bacterial luciferase-like"/>
    <property type="match status" value="1"/>
</dbReference>
<protein>
    <submittedName>
        <fullName evidence="3">TIGR04024 family LLM class F420-dependent oxidoreductase</fullName>
    </submittedName>
</protein>
<dbReference type="PANTHER" id="PTHR43244:SF1">
    <property type="entry name" value="5,10-METHYLENETETRAHYDROMETHANOPTERIN REDUCTASE"/>
    <property type="match status" value="1"/>
</dbReference>
<evidence type="ECO:0000313" key="4">
    <source>
        <dbReference type="Proteomes" id="UP001202674"/>
    </source>
</evidence>
<dbReference type="RefSeq" id="WP_250596391.1">
    <property type="nucleotide sequence ID" value="NZ_JAKRVY010000004.1"/>
</dbReference>
<dbReference type="CDD" id="cd01097">
    <property type="entry name" value="Tetrahydromethanopterin_reductase"/>
    <property type="match status" value="1"/>
</dbReference>
<keyword evidence="4" id="KW-1185">Reference proteome</keyword>
<dbReference type="EMBL" id="JAKRVY010000004">
    <property type="protein sequence ID" value="MCL9813753.1"/>
    <property type="molecule type" value="Genomic_DNA"/>
</dbReference>
<organism evidence="3 4">
    <name type="scientific">Natranaeroarchaeum aerophilus</name>
    <dbReference type="NCBI Taxonomy" id="2917711"/>
    <lineage>
        <taxon>Archaea</taxon>
        <taxon>Methanobacteriati</taxon>
        <taxon>Methanobacteriota</taxon>
        <taxon>Stenosarchaea group</taxon>
        <taxon>Halobacteria</taxon>
        <taxon>Halobacteriales</taxon>
        <taxon>Natronoarchaeaceae</taxon>
        <taxon>Natranaeroarchaeum</taxon>
    </lineage>
</organism>
<proteinExistence type="predicted"/>
<reference evidence="3 4" key="1">
    <citation type="journal article" date="2022" name="Syst. Appl. Microbiol.">
        <title>Natronocalculus amylovorans gen. nov., sp. nov., and Natranaeroarchaeum aerophilus sp. nov., dominant culturable amylolytic natronoarchaea from hypersaline soda lakes in southwestern Siberia.</title>
        <authorList>
            <person name="Sorokin D.Y."/>
            <person name="Elcheninov A.G."/>
            <person name="Khizhniak T.V."/>
            <person name="Koenen M."/>
            <person name="Bale N.J."/>
            <person name="Damste J.S.S."/>
            <person name="Kublanov I.V."/>
        </authorList>
    </citation>
    <scope>NUCLEOTIDE SEQUENCE [LARGE SCALE GENOMIC DNA]</scope>
    <source>
        <strain evidence="3 4">AArc-St1-1</strain>
    </source>
</reference>
<dbReference type="InterPro" id="IPR011251">
    <property type="entry name" value="Luciferase-like_dom"/>
</dbReference>
<dbReference type="InterPro" id="IPR050564">
    <property type="entry name" value="F420-G6PD/mer"/>
</dbReference>
<name>A0AAE3FRW1_9EURY</name>
<dbReference type="AlphaFoldDB" id="A0AAE3FRW1"/>
<dbReference type="Pfam" id="PF00296">
    <property type="entry name" value="Bac_luciferase"/>
    <property type="match status" value="1"/>
</dbReference>
<dbReference type="PANTHER" id="PTHR43244">
    <property type="match status" value="1"/>
</dbReference>
<dbReference type="InterPro" id="IPR023909">
    <property type="entry name" value="F420_NP1902A"/>
</dbReference>
<comment type="caution">
    <text evidence="3">The sequence shown here is derived from an EMBL/GenBank/DDBJ whole genome shotgun (WGS) entry which is preliminary data.</text>
</comment>
<keyword evidence="1" id="KW-0560">Oxidoreductase</keyword>
<dbReference type="GO" id="GO:0016705">
    <property type="term" value="F:oxidoreductase activity, acting on paired donors, with incorporation or reduction of molecular oxygen"/>
    <property type="evidence" value="ECO:0007669"/>
    <property type="project" value="InterPro"/>
</dbReference>
<gene>
    <name evidence="3" type="ORF">AArcSt11_08820</name>
</gene>
<dbReference type="InterPro" id="IPR036661">
    <property type="entry name" value="Luciferase-like_sf"/>
</dbReference>